<dbReference type="GO" id="GO:0017056">
    <property type="term" value="F:structural constituent of nuclear pore"/>
    <property type="evidence" value="ECO:0007669"/>
    <property type="project" value="InterPro"/>
</dbReference>
<feature type="region of interest" description="Disordered" evidence="8">
    <location>
        <begin position="1"/>
        <end position="23"/>
    </location>
</feature>
<feature type="compositionally biased region" description="Low complexity" evidence="8">
    <location>
        <begin position="182"/>
        <end position="199"/>
    </location>
</feature>
<protein>
    <recommendedName>
        <fullName evidence="11">Nucleoporin NSP1-like C-terminal domain-containing protein</fullName>
    </recommendedName>
</protein>
<proteinExistence type="predicted"/>
<accession>A0A1X2HR20</accession>
<dbReference type="PANTHER" id="PTHR13437:SF2">
    <property type="entry name" value="NUCLEOPORIN P58_P45"/>
    <property type="match status" value="1"/>
</dbReference>
<keyword evidence="10" id="KW-1185">Reference proteome</keyword>
<keyword evidence="7" id="KW-0539">Nucleus</keyword>
<dbReference type="GO" id="GO:0008139">
    <property type="term" value="F:nuclear localization sequence binding"/>
    <property type="evidence" value="ECO:0007669"/>
    <property type="project" value="InterPro"/>
</dbReference>
<gene>
    <name evidence="9" type="ORF">BCR42DRAFT_457380</name>
</gene>
<dbReference type="EMBL" id="MCGE01000056">
    <property type="protein sequence ID" value="ORZ01912.1"/>
    <property type="molecule type" value="Genomic_DNA"/>
</dbReference>
<feature type="compositionally biased region" description="Low complexity" evidence="8">
    <location>
        <begin position="225"/>
        <end position="274"/>
    </location>
</feature>
<name>A0A1X2HR20_9FUNG</name>
<dbReference type="GO" id="GO:0051028">
    <property type="term" value="P:mRNA transport"/>
    <property type="evidence" value="ECO:0007669"/>
    <property type="project" value="UniProtKB-KW"/>
</dbReference>
<feature type="compositionally biased region" description="Low complexity" evidence="8">
    <location>
        <begin position="404"/>
        <end position="452"/>
    </location>
</feature>
<feature type="compositionally biased region" description="Polar residues" evidence="8">
    <location>
        <begin position="206"/>
        <end position="223"/>
    </location>
</feature>
<comment type="caution">
    <text evidence="9">The sequence shown here is derived from an EMBL/GenBank/DDBJ whole genome shotgun (WGS) entry which is preliminary data.</text>
</comment>
<organism evidence="9 10">
    <name type="scientific">Absidia repens</name>
    <dbReference type="NCBI Taxonomy" id="90262"/>
    <lineage>
        <taxon>Eukaryota</taxon>
        <taxon>Fungi</taxon>
        <taxon>Fungi incertae sedis</taxon>
        <taxon>Mucoromycota</taxon>
        <taxon>Mucoromycotina</taxon>
        <taxon>Mucoromycetes</taxon>
        <taxon>Mucorales</taxon>
        <taxon>Cunninghamellaceae</taxon>
        <taxon>Absidia</taxon>
    </lineage>
</organism>
<feature type="compositionally biased region" description="Low complexity" evidence="8">
    <location>
        <begin position="281"/>
        <end position="308"/>
    </location>
</feature>
<feature type="compositionally biased region" description="Basic and acidic residues" evidence="8">
    <location>
        <begin position="381"/>
        <end position="391"/>
    </location>
</feature>
<feature type="region of interest" description="Disordered" evidence="8">
    <location>
        <begin position="37"/>
        <end position="452"/>
    </location>
</feature>
<feature type="compositionally biased region" description="Low complexity" evidence="8">
    <location>
        <begin position="125"/>
        <end position="144"/>
    </location>
</feature>
<feature type="compositionally biased region" description="Low complexity" evidence="8">
    <location>
        <begin position="155"/>
        <end position="175"/>
    </location>
</feature>
<evidence type="ECO:0000313" key="9">
    <source>
        <dbReference type="EMBL" id="ORZ01912.1"/>
    </source>
</evidence>
<keyword evidence="4" id="KW-0653">Protein transport</keyword>
<dbReference type="Proteomes" id="UP000193560">
    <property type="component" value="Unassembled WGS sequence"/>
</dbReference>
<evidence type="ECO:0000256" key="2">
    <source>
        <dbReference type="ARBA" id="ARBA00022448"/>
    </source>
</evidence>
<evidence type="ECO:0000256" key="8">
    <source>
        <dbReference type="SAM" id="MobiDB-lite"/>
    </source>
</evidence>
<sequence>MNTGSRKFTRSDKKRDGNDTAGNFVFNFNATPSFNFCGDNKAIPPTPPQGTSSAPPLPSASKPVFVFGTGGGTDAVASSTSTNPPLAFNIPATASPKAPLRRNYTDIAPTSSTTGNTKDLRRAQSDTISSPTSPFTSGTGTNTNAPPAFTFGAQSSTPTFTTASTSAPMSTAVPTVGTSAFTFGTPPNTTTPKPASTTPNFALPISTVSTTKSQQQPAPTFSFGTPATSAPIPATTTEKTLFSSGSSTTPATTPATSAAPVATTTTSAPAGTTGFSFGKPATTTPAATASFSFGSSSTSSASATPSGTKEAPGGFSFATPTTSQKATITTTSATAPSFSFNAPTSASPVSDTTSTTTPTLTFGTSTSTTPDASTKVTPTLGKKEDTTKKSDATATPSTPLFVFGSSTTTTPKSSSSLTTAAPTTSSTSGLPSFSFTPTTSTSAPVVSSGSGAPNSYSFSTILENMQTAANQPPVPLAAVLITPSLNALRQNRVVTHTNFRIDNILPTTRYTELPEQAKKELDELDRYIHGESQRCSYSTKQALPKRHESMTEATREQEVLTYKLGSLSSGLQMQVNALEELFDSLKDQIRHFNDGQAVIEACRHPGGRLSRWLYPSSADDDYFVSLSTHLTTRLKEYKDCIREIEFTVESWTKNKAQSPQDIARVIESQNQTFLALTDKAAALHERLQLEQDLYTQYRLQSITL</sequence>
<evidence type="ECO:0000256" key="7">
    <source>
        <dbReference type="ARBA" id="ARBA00023242"/>
    </source>
</evidence>
<dbReference type="InterPro" id="IPR024882">
    <property type="entry name" value="NUP58/p45/49"/>
</dbReference>
<reference evidence="9 10" key="1">
    <citation type="submission" date="2016-07" db="EMBL/GenBank/DDBJ databases">
        <title>Pervasive Adenine N6-methylation of Active Genes in Fungi.</title>
        <authorList>
            <consortium name="DOE Joint Genome Institute"/>
            <person name="Mondo S.J."/>
            <person name="Dannebaum R.O."/>
            <person name="Kuo R.C."/>
            <person name="Labutti K."/>
            <person name="Haridas S."/>
            <person name="Kuo A."/>
            <person name="Salamov A."/>
            <person name="Ahrendt S.R."/>
            <person name="Lipzen A."/>
            <person name="Sullivan W."/>
            <person name="Andreopoulos W.B."/>
            <person name="Clum A."/>
            <person name="Lindquist E."/>
            <person name="Daum C."/>
            <person name="Ramamoorthy G.K."/>
            <person name="Gryganskyi A."/>
            <person name="Culley D."/>
            <person name="Magnuson J.K."/>
            <person name="James T.Y."/>
            <person name="O'Malley M.A."/>
            <person name="Stajich J.E."/>
            <person name="Spatafora J.W."/>
            <person name="Visel A."/>
            <person name="Grigoriev I.V."/>
        </authorList>
    </citation>
    <scope>NUCLEOTIDE SEQUENCE [LARGE SCALE GENOMIC DNA]</scope>
    <source>
        <strain evidence="9 10">NRRL 1336</strain>
    </source>
</reference>
<evidence type="ECO:0000256" key="4">
    <source>
        <dbReference type="ARBA" id="ARBA00022927"/>
    </source>
</evidence>
<evidence type="ECO:0000256" key="6">
    <source>
        <dbReference type="ARBA" id="ARBA00023132"/>
    </source>
</evidence>
<evidence type="ECO:0008006" key="11">
    <source>
        <dbReference type="Google" id="ProtNLM"/>
    </source>
</evidence>
<dbReference type="AlphaFoldDB" id="A0A1X2HR20"/>
<evidence type="ECO:0000313" key="10">
    <source>
        <dbReference type="Proteomes" id="UP000193560"/>
    </source>
</evidence>
<keyword evidence="6" id="KW-0906">Nuclear pore complex</keyword>
<keyword evidence="3" id="KW-0509">mRNA transport</keyword>
<dbReference type="STRING" id="90262.A0A1X2HR20"/>
<evidence type="ECO:0000256" key="5">
    <source>
        <dbReference type="ARBA" id="ARBA00023010"/>
    </source>
</evidence>
<evidence type="ECO:0000256" key="1">
    <source>
        <dbReference type="ARBA" id="ARBA00004567"/>
    </source>
</evidence>
<comment type="subcellular location">
    <subcellularLocation>
        <location evidence="1">Nucleus</location>
        <location evidence="1">Nuclear pore complex</location>
    </subcellularLocation>
</comment>
<dbReference type="OrthoDB" id="2538017at2759"/>
<feature type="compositionally biased region" description="Basic and acidic residues" evidence="8">
    <location>
        <begin position="9"/>
        <end position="18"/>
    </location>
</feature>
<dbReference type="GO" id="GO:0015031">
    <property type="term" value="P:protein transport"/>
    <property type="evidence" value="ECO:0007669"/>
    <property type="project" value="UniProtKB-KW"/>
</dbReference>
<feature type="compositionally biased region" description="Low complexity" evidence="8">
    <location>
        <begin position="318"/>
        <end position="370"/>
    </location>
</feature>
<feature type="compositionally biased region" description="Polar residues" evidence="8">
    <location>
        <begin position="108"/>
        <end position="117"/>
    </location>
</feature>
<dbReference type="Gene3D" id="6.10.140.1350">
    <property type="match status" value="1"/>
</dbReference>
<dbReference type="PANTHER" id="PTHR13437">
    <property type="entry name" value="NUCLEOPORIN P58/P45 NUCLEOPORIN-LIKE PROTEIN 1"/>
    <property type="match status" value="1"/>
</dbReference>
<keyword evidence="5" id="KW-0811">Translocation</keyword>
<dbReference type="GO" id="GO:0005643">
    <property type="term" value="C:nuclear pore"/>
    <property type="evidence" value="ECO:0007669"/>
    <property type="project" value="UniProtKB-SubCell"/>
</dbReference>
<keyword evidence="2" id="KW-0813">Transport</keyword>
<evidence type="ECO:0000256" key="3">
    <source>
        <dbReference type="ARBA" id="ARBA00022816"/>
    </source>
</evidence>